<dbReference type="InterPro" id="IPR055170">
    <property type="entry name" value="GFO_IDH_MocA-like_dom"/>
</dbReference>
<dbReference type="Proteomes" id="UP001072034">
    <property type="component" value="Unassembled WGS sequence"/>
</dbReference>
<comment type="caution">
    <text evidence="3">The sequence shown here is derived from an EMBL/GenBank/DDBJ whole genome shotgun (WGS) entry which is preliminary data.</text>
</comment>
<dbReference type="InterPro" id="IPR000683">
    <property type="entry name" value="Gfo/Idh/MocA-like_OxRdtase_N"/>
</dbReference>
<dbReference type="Gene3D" id="3.30.360.10">
    <property type="entry name" value="Dihydrodipicolinate Reductase, domain 2"/>
    <property type="match status" value="1"/>
</dbReference>
<feature type="domain" description="GFO/IDH/MocA-like oxidoreductase" evidence="2">
    <location>
        <begin position="133"/>
        <end position="257"/>
    </location>
</feature>
<evidence type="ECO:0000313" key="4">
    <source>
        <dbReference type="Proteomes" id="UP001072034"/>
    </source>
</evidence>
<sequence length="387" mass="42587">MTDIVRLGIIGLGTEGGMYARFISAGRVPGLSIGAVCDILPEKKEAADALDAPFYTDYREMIASGDVDAVVTTVPHYLHPEVGIHALEHGVHALVEKPVGVYTRQARELIDVAAARPDLVFGVFFNQRTNPLYKDLRALLASGELGALRHTTWTITTWWRPQGYYEQSDWRATWGGEGGGVLVNQAPHQLDLWQWVCGVPLSVFAKCQFGFRRDIAVEDEVSALVDFGGGATGSFITSTHDLAGTDRLEILCDRGKVVVDDSAVVTITRLKDDERAISERMSVEQVREMFKGGFDPADLMSVETREYRSVWGEQHCEVLRNFAAAVRGEEELLAPGGDGIHGVRLANAIHLSSWTGREVSIADLDEDAYLTELNRRIAAEGLFEERA</sequence>
<dbReference type="EMBL" id="JAPTMY010000002">
    <property type="protein sequence ID" value="MCZ0856742.1"/>
    <property type="molecule type" value="Genomic_DNA"/>
</dbReference>
<dbReference type="PANTHER" id="PTHR43249:SF1">
    <property type="entry name" value="D-GLUCOSIDE 3-DEHYDROGENASE"/>
    <property type="match status" value="1"/>
</dbReference>
<keyword evidence="4" id="KW-1185">Reference proteome</keyword>
<dbReference type="Gene3D" id="3.40.50.720">
    <property type="entry name" value="NAD(P)-binding Rossmann-like Domain"/>
    <property type="match status" value="1"/>
</dbReference>
<gene>
    <name evidence="3" type="ORF">OHJ16_01580</name>
</gene>
<dbReference type="InterPro" id="IPR036291">
    <property type="entry name" value="NAD(P)-bd_dom_sf"/>
</dbReference>
<evidence type="ECO:0000259" key="2">
    <source>
        <dbReference type="Pfam" id="PF22725"/>
    </source>
</evidence>
<evidence type="ECO:0000313" key="3">
    <source>
        <dbReference type="EMBL" id="MCZ0856742.1"/>
    </source>
</evidence>
<dbReference type="InterPro" id="IPR052515">
    <property type="entry name" value="Gfo/Idh/MocA_Oxidoreductase"/>
</dbReference>
<dbReference type="Pfam" id="PF01408">
    <property type="entry name" value="GFO_IDH_MocA"/>
    <property type="match status" value="1"/>
</dbReference>
<feature type="domain" description="Gfo/Idh/MocA-like oxidoreductase N-terminal" evidence="1">
    <location>
        <begin position="6"/>
        <end position="119"/>
    </location>
</feature>
<accession>A0ABT4I4T7</accession>
<dbReference type="SUPFAM" id="SSF55347">
    <property type="entry name" value="Glyceraldehyde-3-phosphate dehydrogenase-like, C-terminal domain"/>
    <property type="match status" value="1"/>
</dbReference>
<proteinExistence type="predicted"/>
<name>A0ABT4I4T7_9ACTO</name>
<dbReference type="RefSeq" id="WP_043558844.1">
    <property type="nucleotide sequence ID" value="NZ_CAJPNG010000100.1"/>
</dbReference>
<organism evidence="3 4">
    <name type="scientific">Actinomyces israelii</name>
    <dbReference type="NCBI Taxonomy" id="1659"/>
    <lineage>
        <taxon>Bacteria</taxon>
        <taxon>Bacillati</taxon>
        <taxon>Actinomycetota</taxon>
        <taxon>Actinomycetes</taxon>
        <taxon>Actinomycetales</taxon>
        <taxon>Actinomycetaceae</taxon>
        <taxon>Actinomyces</taxon>
    </lineage>
</organism>
<reference evidence="3" key="1">
    <citation type="submission" date="2022-10" db="EMBL/GenBank/DDBJ databases">
        <title>Genome sequence of Actinomyces israelii ATCC 10048.</title>
        <authorList>
            <person name="Watt R.M."/>
            <person name="Tong W.M."/>
        </authorList>
    </citation>
    <scope>NUCLEOTIDE SEQUENCE</scope>
    <source>
        <strain evidence="3">ATCC 10048</strain>
    </source>
</reference>
<dbReference type="PANTHER" id="PTHR43249">
    <property type="entry name" value="UDP-N-ACETYL-2-AMINO-2-DEOXY-D-GLUCURONATE OXIDASE"/>
    <property type="match status" value="1"/>
</dbReference>
<dbReference type="SUPFAM" id="SSF51735">
    <property type="entry name" value="NAD(P)-binding Rossmann-fold domains"/>
    <property type="match status" value="1"/>
</dbReference>
<dbReference type="Pfam" id="PF22725">
    <property type="entry name" value="GFO_IDH_MocA_C3"/>
    <property type="match status" value="1"/>
</dbReference>
<evidence type="ECO:0000259" key="1">
    <source>
        <dbReference type="Pfam" id="PF01408"/>
    </source>
</evidence>
<protein>
    <submittedName>
        <fullName evidence="3">Gfo/Idh/MocA family oxidoreductase</fullName>
    </submittedName>
</protein>